<dbReference type="Proteomes" id="UP000579647">
    <property type="component" value="Unassembled WGS sequence"/>
</dbReference>
<dbReference type="Gene3D" id="3.90.1570.10">
    <property type="entry name" value="tt1808, chain A"/>
    <property type="match status" value="1"/>
</dbReference>
<organism evidence="3 4">
    <name type="scientific">Nocardiopsis metallicus</name>
    <dbReference type="NCBI Taxonomy" id="179819"/>
    <lineage>
        <taxon>Bacteria</taxon>
        <taxon>Bacillati</taxon>
        <taxon>Actinomycetota</taxon>
        <taxon>Actinomycetes</taxon>
        <taxon>Streptosporangiales</taxon>
        <taxon>Nocardiopsidaceae</taxon>
        <taxon>Nocardiopsis</taxon>
    </lineage>
</organism>
<dbReference type="InterPro" id="IPR012296">
    <property type="entry name" value="Nuclease_put_TT1808"/>
</dbReference>
<comment type="caution">
    <text evidence="3">The sequence shown here is derived from an EMBL/GenBank/DDBJ whole genome shotgun (WGS) entry which is preliminary data.</text>
</comment>
<dbReference type="PANTHER" id="PTHR35400">
    <property type="entry name" value="SLR1083 PROTEIN"/>
    <property type="match status" value="1"/>
</dbReference>
<name>A0A840W2N3_9ACTN</name>
<keyword evidence="3" id="KW-0378">Hydrolase</keyword>
<dbReference type="InterPro" id="IPR008538">
    <property type="entry name" value="Uma2"/>
</dbReference>
<sequence>MSTPTHAHGPAFRGTSLGEAERNRLAPGYSPYEDAISGGKMCAQPVPDWLIPPTEGFRAEDLDNLPDLPPHTELIDGSLVLVSPQKGFHSAVLDLLTIRMRPVPEQYRVRREMTVTLGPKQRPEPDMMVVDADAVDNQQSSFPPDVVKLVVEVVSPESIERDRLRKPLLYAQAGIPHFWRIEDNGDGPVVYVHELEPATLCYVVTGIYHDRLKVDLPYTMDIDLNEYRRM</sequence>
<dbReference type="EMBL" id="JACHDO010000001">
    <property type="protein sequence ID" value="MBB5490322.1"/>
    <property type="molecule type" value="Genomic_DNA"/>
</dbReference>
<gene>
    <name evidence="3" type="ORF">HNR07_001459</name>
</gene>
<feature type="region of interest" description="Disordered" evidence="1">
    <location>
        <begin position="1"/>
        <end position="31"/>
    </location>
</feature>
<feature type="domain" description="Putative restriction endonuclease" evidence="2">
    <location>
        <begin position="60"/>
        <end position="194"/>
    </location>
</feature>
<evidence type="ECO:0000313" key="3">
    <source>
        <dbReference type="EMBL" id="MBB5490322.1"/>
    </source>
</evidence>
<proteinExistence type="predicted"/>
<keyword evidence="3" id="KW-0255">Endonuclease</keyword>
<evidence type="ECO:0000256" key="1">
    <source>
        <dbReference type="SAM" id="MobiDB-lite"/>
    </source>
</evidence>
<keyword evidence="4" id="KW-1185">Reference proteome</keyword>
<accession>A0A840W2N3</accession>
<reference evidence="3 4" key="1">
    <citation type="submission" date="2020-08" db="EMBL/GenBank/DDBJ databases">
        <title>Sequencing the genomes of 1000 actinobacteria strains.</title>
        <authorList>
            <person name="Klenk H.-P."/>
        </authorList>
    </citation>
    <scope>NUCLEOTIDE SEQUENCE [LARGE SCALE GENOMIC DNA]</scope>
    <source>
        <strain evidence="3 4">DSM 44598</strain>
    </source>
</reference>
<evidence type="ECO:0000259" key="2">
    <source>
        <dbReference type="Pfam" id="PF05685"/>
    </source>
</evidence>
<dbReference type="AlphaFoldDB" id="A0A840W2N3"/>
<dbReference type="GO" id="GO:0004519">
    <property type="term" value="F:endonuclease activity"/>
    <property type="evidence" value="ECO:0007669"/>
    <property type="project" value="UniProtKB-KW"/>
</dbReference>
<dbReference type="Pfam" id="PF05685">
    <property type="entry name" value="Uma2"/>
    <property type="match status" value="1"/>
</dbReference>
<keyword evidence="3" id="KW-0540">Nuclease</keyword>
<dbReference type="InterPro" id="IPR011335">
    <property type="entry name" value="Restrct_endonuc-II-like"/>
</dbReference>
<dbReference type="PANTHER" id="PTHR35400:SF3">
    <property type="entry name" value="SLL1072 PROTEIN"/>
    <property type="match status" value="1"/>
</dbReference>
<dbReference type="CDD" id="cd06260">
    <property type="entry name" value="DUF820-like"/>
    <property type="match status" value="1"/>
</dbReference>
<evidence type="ECO:0000313" key="4">
    <source>
        <dbReference type="Proteomes" id="UP000579647"/>
    </source>
</evidence>
<dbReference type="SUPFAM" id="SSF52980">
    <property type="entry name" value="Restriction endonuclease-like"/>
    <property type="match status" value="1"/>
</dbReference>
<protein>
    <submittedName>
        <fullName evidence="3">Uma2 family endonuclease</fullName>
    </submittedName>
</protein>